<dbReference type="GO" id="GO:0008270">
    <property type="term" value="F:zinc ion binding"/>
    <property type="evidence" value="ECO:0007669"/>
    <property type="project" value="TreeGrafter"/>
</dbReference>
<dbReference type="Gene3D" id="1.20.120.730">
    <property type="entry name" value="Sec23/Sec24 helical domain"/>
    <property type="match status" value="1"/>
</dbReference>
<gene>
    <name evidence="4" type="primary">ga31412</name>
    <name evidence="4" type="ORF">PR202_ga31412</name>
</gene>
<evidence type="ECO:0000259" key="2">
    <source>
        <dbReference type="Pfam" id="PF04811"/>
    </source>
</evidence>
<evidence type="ECO:0000259" key="3">
    <source>
        <dbReference type="Pfam" id="PF08033"/>
    </source>
</evidence>
<dbReference type="Gene3D" id="3.40.50.410">
    <property type="entry name" value="von Willebrand factor, type A domain"/>
    <property type="match status" value="1"/>
</dbReference>
<evidence type="ECO:0000313" key="5">
    <source>
        <dbReference type="Proteomes" id="UP001054889"/>
    </source>
</evidence>
<name>A0AAV5DQ55_ELECO</name>
<dbReference type="InterPro" id="IPR050550">
    <property type="entry name" value="SEC23_SEC24_subfamily"/>
</dbReference>
<accession>A0AAV5DQ55</accession>
<dbReference type="GO" id="GO:0090110">
    <property type="term" value="P:COPII-coated vesicle cargo loading"/>
    <property type="evidence" value="ECO:0007669"/>
    <property type="project" value="TreeGrafter"/>
</dbReference>
<dbReference type="GO" id="GO:0030127">
    <property type="term" value="C:COPII vesicle coat"/>
    <property type="evidence" value="ECO:0007669"/>
    <property type="project" value="InterPro"/>
</dbReference>
<dbReference type="AlphaFoldDB" id="A0AAV5DQ55"/>
<feature type="compositionally biased region" description="Polar residues" evidence="1">
    <location>
        <begin position="227"/>
        <end position="237"/>
    </location>
</feature>
<keyword evidence="5" id="KW-1185">Reference proteome</keyword>
<dbReference type="InterPro" id="IPR036465">
    <property type="entry name" value="vWFA_dom_sf"/>
</dbReference>
<feature type="compositionally biased region" description="Pro residues" evidence="1">
    <location>
        <begin position="73"/>
        <end position="96"/>
    </location>
</feature>
<feature type="domain" description="Sec23/Sec24 beta-sandwich" evidence="3">
    <location>
        <begin position="647"/>
        <end position="731"/>
    </location>
</feature>
<reference evidence="4" key="2">
    <citation type="submission" date="2021-12" db="EMBL/GenBank/DDBJ databases">
        <title>Resequencing data analysis of finger millet.</title>
        <authorList>
            <person name="Hatakeyama M."/>
            <person name="Aluri S."/>
            <person name="Balachadran M.T."/>
            <person name="Sivarajan S.R."/>
            <person name="Poveda L."/>
            <person name="Shimizu-Inatsugi R."/>
            <person name="Schlapbach R."/>
            <person name="Sreeman S.M."/>
            <person name="Shimizu K.K."/>
        </authorList>
    </citation>
    <scope>NUCLEOTIDE SEQUENCE</scope>
</reference>
<dbReference type="InterPro" id="IPR012990">
    <property type="entry name" value="Beta-sandwich_Sec23_24"/>
</dbReference>
<proteinExistence type="predicted"/>
<dbReference type="Pfam" id="PF04811">
    <property type="entry name" value="Sec23_trunk"/>
    <property type="match status" value="1"/>
</dbReference>
<comment type="caution">
    <text evidence="4">The sequence shown here is derived from an EMBL/GenBank/DDBJ whole genome shotgun (WGS) entry which is preliminary data.</text>
</comment>
<reference evidence="4" key="1">
    <citation type="journal article" date="2018" name="DNA Res.">
        <title>Multiple hybrid de novo genome assembly of finger millet, an orphan allotetraploid crop.</title>
        <authorList>
            <person name="Hatakeyama M."/>
            <person name="Aluri S."/>
            <person name="Balachadran M.T."/>
            <person name="Sivarajan S.R."/>
            <person name="Patrignani A."/>
            <person name="Gruter S."/>
            <person name="Poveda L."/>
            <person name="Shimizu-Inatsugi R."/>
            <person name="Baeten J."/>
            <person name="Francoijs K.J."/>
            <person name="Nataraja K.N."/>
            <person name="Reddy Y.A.N."/>
            <person name="Phadnis S."/>
            <person name="Ravikumar R.L."/>
            <person name="Schlapbach R."/>
            <person name="Sreeman S.M."/>
            <person name="Shimizu K.K."/>
        </authorList>
    </citation>
    <scope>NUCLEOTIDE SEQUENCE</scope>
</reference>
<dbReference type="InterPro" id="IPR006896">
    <property type="entry name" value="Sec23/24_trunk_dom"/>
</dbReference>
<feature type="compositionally biased region" description="Low complexity" evidence="1">
    <location>
        <begin position="202"/>
        <end position="212"/>
    </location>
</feature>
<dbReference type="SUPFAM" id="SSF53300">
    <property type="entry name" value="vWA-like"/>
    <property type="match status" value="1"/>
</dbReference>
<dbReference type="PANTHER" id="PTHR13803:SF33">
    <property type="entry name" value="OS11G0482100 PROTEIN"/>
    <property type="match status" value="1"/>
</dbReference>
<dbReference type="GO" id="GO:0070971">
    <property type="term" value="C:endoplasmic reticulum exit site"/>
    <property type="evidence" value="ECO:0007669"/>
    <property type="project" value="TreeGrafter"/>
</dbReference>
<dbReference type="Gene3D" id="2.60.40.1670">
    <property type="entry name" value="beta-sandwich domain of Sec23/24"/>
    <property type="match status" value="1"/>
</dbReference>
<evidence type="ECO:0000256" key="1">
    <source>
        <dbReference type="SAM" id="MobiDB-lite"/>
    </source>
</evidence>
<dbReference type="Gene3D" id="3.40.20.10">
    <property type="entry name" value="Severin"/>
    <property type="match status" value="1"/>
</dbReference>
<feature type="compositionally biased region" description="Low complexity" evidence="1">
    <location>
        <begin position="129"/>
        <end position="171"/>
    </location>
</feature>
<feature type="compositionally biased region" description="Pro residues" evidence="1">
    <location>
        <begin position="45"/>
        <end position="56"/>
    </location>
</feature>
<evidence type="ECO:0008006" key="6">
    <source>
        <dbReference type="Google" id="ProtNLM"/>
    </source>
</evidence>
<feature type="compositionally biased region" description="Low complexity" evidence="1">
    <location>
        <begin position="14"/>
        <end position="36"/>
    </location>
</feature>
<dbReference type="InterPro" id="IPR029006">
    <property type="entry name" value="ADF-H/Gelsolin-like_dom_sf"/>
</dbReference>
<dbReference type="EMBL" id="BQKI01000031">
    <property type="protein sequence ID" value="GJN13078.1"/>
    <property type="molecule type" value="Genomic_DNA"/>
</dbReference>
<protein>
    <recommendedName>
        <fullName evidence="6">Protein transport protein Sec24-like CEF</fullName>
    </recommendedName>
</protein>
<dbReference type="GO" id="GO:0006886">
    <property type="term" value="P:intracellular protein transport"/>
    <property type="evidence" value="ECO:0007669"/>
    <property type="project" value="InterPro"/>
</dbReference>
<organism evidence="4 5">
    <name type="scientific">Eleusine coracana subsp. coracana</name>
    <dbReference type="NCBI Taxonomy" id="191504"/>
    <lineage>
        <taxon>Eukaryota</taxon>
        <taxon>Viridiplantae</taxon>
        <taxon>Streptophyta</taxon>
        <taxon>Embryophyta</taxon>
        <taxon>Tracheophyta</taxon>
        <taxon>Spermatophyta</taxon>
        <taxon>Magnoliopsida</taxon>
        <taxon>Liliopsida</taxon>
        <taxon>Poales</taxon>
        <taxon>Poaceae</taxon>
        <taxon>PACMAD clade</taxon>
        <taxon>Chloridoideae</taxon>
        <taxon>Cynodonteae</taxon>
        <taxon>Eleusininae</taxon>
        <taxon>Eleusine</taxon>
    </lineage>
</organism>
<sequence length="852" mass="90074">MASPQQPRQPPLPFAAAQNPAAQGPPGSGALPASFANLQISRGPAPAPGQAPPPGAPRGLTPQTAPPAFAVRPGPPPPAAARPAFPGSPPAPPFGGPPTAASQAPTPFGGPPVASSQAPRPFGGPPAVASRASPPFGGPPAAASQGPPAFGRPSIAASQASPFSAPPAAAAQPPPFGGPRPTFPGQPTAASSQPMPPNFGAPQQSPPLFGGPPQFGGPRPGGQPPFTAQSAVTSQQPPFMGRPGANAPVFGPPSWQSQGPTSGAMQPPMRMPGIPGSMAPNTLGQGMPPPGTPTMPYSPHAGTQVSTPSKIDPNQIPRPMSESSVIIYETRQGGQSNIPPAASTEFIVKDTGNCSPRLMRSTVYQIPCTGDLLTMSGMPLALMVQPFSLPHPSEEPIQVRDPMPAVYFFLIDVSMNAVQTGATAAACSAIAQAISDLPEGPRTMVGIATFDSAIHFYSLKRAQQQPLMLIVPDVQDVYTPLQTDLILPISECRENMEQLLESIPNMFENNRIADSAFGAAMKAGFLAMKATGGKLLVFQSVLPSLGLGSLSAREAEGRANISTGDKEAHKLLQSVDNTLKTMALEFAEYQVCVDVFLTTQSYVDIASISVVPQTTGGRVYYYYPFSALSDPAKLFNDLRWNISRPQGFEAVMRVRCSQGLQVQDYFGNFCKRVPTDIDLPAIDSDKTVMVTFKHDDKLQENAECGFQCALLYTTVFGQRRIRVINLSLSCTSQLSSLFRYADLETQFACFLKQALVKSVGLRNDCRLDDRSYWASLVSSISVVLAVPLVFPRLIPIHDLTTRDDGDSLVPSPLMLNSENVHEDGIYLLENGEDGLIYVGNMVKTMQKGRTIW</sequence>
<evidence type="ECO:0000313" key="4">
    <source>
        <dbReference type="EMBL" id="GJN13078.1"/>
    </source>
</evidence>
<dbReference type="Pfam" id="PF08033">
    <property type="entry name" value="Sec23_BS"/>
    <property type="match status" value="1"/>
</dbReference>
<feature type="domain" description="Sec23/Sec24 trunk" evidence="2">
    <location>
        <begin position="402"/>
        <end position="642"/>
    </location>
</feature>
<dbReference type="PANTHER" id="PTHR13803">
    <property type="entry name" value="SEC24-RELATED PROTEIN"/>
    <property type="match status" value="1"/>
</dbReference>
<feature type="region of interest" description="Disordered" evidence="1">
    <location>
        <begin position="1"/>
        <end position="247"/>
    </location>
</feature>
<dbReference type="SUPFAM" id="SSF81995">
    <property type="entry name" value="beta-sandwich domain of Sec23/24"/>
    <property type="match status" value="1"/>
</dbReference>
<feature type="region of interest" description="Disordered" evidence="1">
    <location>
        <begin position="299"/>
        <end position="318"/>
    </location>
</feature>
<dbReference type="GO" id="GO:0000149">
    <property type="term" value="F:SNARE binding"/>
    <property type="evidence" value="ECO:0007669"/>
    <property type="project" value="TreeGrafter"/>
</dbReference>
<feature type="compositionally biased region" description="Pro residues" evidence="1">
    <location>
        <begin position="172"/>
        <end position="184"/>
    </location>
</feature>
<dbReference type="Proteomes" id="UP001054889">
    <property type="component" value="Unassembled WGS sequence"/>
</dbReference>